<evidence type="ECO:0000313" key="2">
    <source>
        <dbReference type="Proteomes" id="UP000240325"/>
    </source>
</evidence>
<proteinExistence type="predicted"/>
<reference evidence="1" key="1">
    <citation type="journal article" date="2017" name="Elife">
        <title>The kinetoplastid-infecting Bodo saltans virus (BsV), a window into the most abundant giant viruses in the sea.</title>
        <authorList>
            <person name="Deeg C.M."/>
            <person name="Chow C.-E.T."/>
            <person name="Suttle C.A."/>
        </authorList>
    </citation>
    <scope>NUCLEOTIDE SEQUENCE</scope>
    <source>
        <strain evidence="1">NG1</strain>
    </source>
</reference>
<name>A0A2H4UV09_9VIRU</name>
<gene>
    <name evidence="1" type="ORF">BMW23_0716</name>
</gene>
<dbReference type="EMBL" id="MF782455">
    <property type="protein sequence ID" value="ATZ80762.1"/>
    <property type="molecule type" value="Genomic_DNA"/>
</dbReference>
<organism evidence="1">
    <name type="scientific">Bodo saltans virus</name>
    <dbReference type="NCBI Taxonomy" id="2024608"/>
    <lineage>
        <taxon>Viruses</taxon>
        <taxon>Varidnaviria</taxon>
        <taxon>Bamfordvirae</taxon>
        <taxon>Nucleocytoviricota</taxon>
        <taxon>Megaviricetes</taxon>
        <taxon>Imitervirales</taxon>
        <taxon>Mimiviridae</taxon>
        <taxon>Klosneuvirinae</taxon>
        <taxon>Theiavirus</taxon>
        <taxon>Theiavirus salishense</taxon>
    </lineage>
</organism>
<keyword evidence="2" id="KW-1185">Reference proteome</keyword>
<protein>
    <submittedName>
        <fullName evidence="1">Uncharacterized protein</fullName>
    </submittedName>
</protein>
<sequence length="266" mass="30179">MESKIFNTNPGLTIEIPDSTCVTPVESQSLTPVGRDCNSLQCPSVPRKNYIRDIVRATLDSIPKCLFGDDDDIDVGMDEVPPVPRGTRLWHQDLLDHTSNYKSTTTSATPIVSSFVEATVSVAEFLGNSTLRDVETKSTILIYKIKGVDGTAIIKHLVCFRDGQTKILEFDDVFEFFRWTHEYRWYDEVNNVVNSFDAVNNVVIERMIQRLDEKNWNEKPIVVLTKVKTSEGTTDAQLYTSNGRQIMIRLMNTGARMSVCRSERKM</sequence>
<evidence type="ECO:0000313" key="1">
    <source>
        <dbReference type="EMBL" id="ATZ80762.1"/>
    </source>
</evidence>
<accession>A0A2H4UV09</accession>
<dbReference type="Proteomes" id="UP000240325">
    <property type="component" value="Segment"/>
</dbReference>